<dbReference type="AlphaFoldDB" id="A0A484LDW2"/>
<evidence type="ECO:0000256" key="1">
    <source>
        <dbReference type="SAM" id="MobiDB-lite"/>
    </source>
</evidence>
<keyword evidence="3" id="KW-1185">Reference proteome</keyword>
<organism evidence="2 3">
    <name type="scientific">Cuscuta campestris</name>
    <dbReference type="NCBI Taxonomy" id="132261"/>
    <lineage>
        <taxon>Eukaryota</taxon>
        <taxon>Viridiplantae</taxon>
        <taxon>Streptophyta</taxon>
        <taxon>Embryophyta</taxon>
        <taxon>Tracheophyta</taxon>
        <taxon>Spermatophyta</taxon>
        <taxon>Magnoliopsida</taxon>
        <taxon>eudicotyledons</taxon>
        <taxon>Gunneridae</taxon>
        <taxon>Pentapetalae</taxon>
        <taxon>asterids</taxon>
        <taxon>lamiids</taxon>
        <taxon>Solanales</taxon>
        <taxon>Convolvulaceae</taxon>
        <taxon>Cuscuteae</taxon>
        <taxon>Cuscuta</taxon>
        <taxon>Cuscuta subgen. Grammica</taxon>
        <taxon>Cuscuta sect. Cleistogrammica</taxon>
    </lineage>
</organism>
<proteinExistence type="predicted"/>
<protein>
    <submittedName>
        <fullName evidence="2">Uncharacterized protein</fullName>
    </submittedName>
</protein>
<dbReference type="EMBL" id="OOIL02001340">
    <property type="protein sequence ID" value="VFQ74583.1"/>
    <property type="molecule type" value="Genomic_DNA"/>
</dbReference>
<sequence>MAFQSITANNCRNQSITANKMDQSMTANKMELVGFFGPNCSSCLVPLSSCPCPDYSFPKHHSKQFQHTLKTHPKLKQVKHSKPTQPPPKSSTQSL</sequence>
<feature type="region of interest" description="Disordered" evidence="1">
    <location>
        <begin position="63"/>
        <end position="95"/>
    </location>
</feature>
<dbReference type="Proteomes" id="UP000595140">
    <property type="component" value="Unassembled WGS sequence"/>
</dbReference>
<reference evidence="2 3" key="1">
    <citation type="submission" date="2018-04" db="EMBL/GenBank/DDBJ databases">
        <authorList>
            <person name="Vogel A."/>
        </authorList>
    </citation>
    <scope>NUCLEOTIDE SEQUENCE [LARGE SCALE GENOMIC DNA]</scope>
</reference>
<gene>
    <name evidence="2" type="ORF">CCAM_LOCUS16359</name>
</gene>
<feature type="compositionally biased region" description="Basic residues" evidence="1">
    <location>
        <begin position="63"/>
        <end position="82"/>
    </location>
</feature>
<name>A0A484LDW2_9ASTE</name>
<accession>A0A484LDW2</accession>
<evidence type="ECO:0000313" key="3">
    <source>
        <dbReference type="Proteomes" id="UP000595140"/>
    </source>
</evidence>
<evidence type="ECO:0000313" key="2">
    <source>
        <dbReference type="EMBL" id="VFQ74583.1"/>
    </source>
</evidence>